<dbReference type="InterPro" id="IPR004137">
    <property type="entry name" value="HCP/CODH"/>
</dbReference>
<dbReference type="SUPFAM" id="SSF56821">
    <property type="entry name" value="Prismane protein-like"/>
    <property type="match status" value="1"/>
</dbReference>
<evidence type="ECO:0000256" key="6">
    <source>
        <dbReference type="ARBA" id="ARBA00023004"/>
    </source>
</evidence>
<feature type="binding site" evidence="8">
    <location>
        <position position="498"/>
    </location>
    <ligand>
        <name>hybrid [4Fe-2O-2S] cluster</name>
        <dbReference type="ChEBI" id="CHEBI:60519"/>
    </ligand>
</feature>
<feature type="binding site" evidence="8">
    <location>
        <position position="532"/>
    </location>
    <ligand>
        <name>hybrid [4Fe-2O-2S] cluster</name>
        <dbReference type="ChEBI" id="CHEBI:60519"/>
    </ligand>
</feature>
<keyword evidence="6 8" id="KW-0408">Iron</keyword>
<keyword evidence="4 8" id="KW-0479">Metal-binding</keyword>
<keyword evidence="2 8" id="KW-0004">4Fe-4S</keyword>
<evidence type="ECO:0000256" key="3">
    <source>
        <dbReference type="ARBA" id="ARBA00022490"/>
    </source>
</evidence>
<dbReference type="InterPro" id="IPR016099">
    <property type="entry name" value="Prismane-like_a/b-sand"/>
</dbReference>
<dbReference type="GO" id="GO:0051539">
    <property type="term" value="F:4 iron, 4 sulfur cluster binding"/>
    <property type="evidence" value="ECO:0007669"/>
    <property type="project" value="UniProtKB-KW"/>
</dbReference>
<reference evidence="11" key="1">
    <citation type="submission" date="2018-09" db="EMBL/GenBank/DDBJ databases">
        <title>Draft Genome Sequence of Mediterraneibacter sp. KCTC 15684.</title>
        <authorList>
            <person name="Kim J.S."/>
            <person name="Han K.I."/>
            <person name="Suh M.K."/>
            <person name="Lee K.C."/>
            <person name="Eom M.K."/>
            <person name="Lee J.H."/>
            <person name="Park S.H."/>
            <person name="Kang S.W."/>
            <person name="Park J.E."/>
            <person name="Oh B.S."/>
            <person name="Yu S.Y."/>
            <person name="Choi S.H."/>
            <person name="Lee D.H."/>
            <person name="Yoon H."/>
            <person name="Kim B."/>
            <person name="Yang S.J."/>
            <person name="Lee J.S."/>
        </authorList>
    </citation>
    <scope>NUCLEOTIDE SEQUENCE [LARGE SCALE GENOMIC DNA]</scope>
    <source>
        <strain evidence="11">KCTC 15684</strain>
    </source>
</reference>
<feature type="binding site" evidence="8">
    <location>
        <position position="16"/>
    </location>
    <ligand>
        <name>[4Fe-4S] cluster</name>
        <dbReference type="ChEBI" id="CHEBI:49883"/>
    </ligand>
</feature>
<feature type="binding site" evidence="8">
    <location>
        <position position="285"/>
    </location>
    <ligand>
        <name>hybrid [4Fe-2O-2S] cluster</name>
        <dbReference type="ChEBI" id="CHEBI:60519"/>
    </ligand>
</feature>
<dbReference type="AlphaFoldDB" id="A0A391NY22"/>
<comment type="cofactor">
    <cofactor evidence="8">
        <name>[4Fe-4S] cluster</name>
        <dbReference type="ChEBI" id="CHEBI:49883"/>
    </cofactor>
    <text evidence="8">Binds 1 [4Fe-4S] cluster.</text>
</comment>
<feature type="coiled-coil region" evidence="9">
    <location>
        <begin position="95"/>
        <end position="122"/>
    </location>
</feature>
<comment type="subcellular location">
    <subcellularLocation>
        <location evidence="1 8">Cytoplasm</location>
    </subcellularLocation>
</comment>
<evidence type="ECO:0000256" key="7">
    <source>
        <dbReference type="ARBA" id="ARBA00023014"/>
    </source>
</evidence>
<dbReference type="HAMAP" id="MF_00069">
    <property type="entry name" value="Hydroxylam_reduct"/>
    <property type="match status" value="1"/>
</dbReference>
<accession>A0A391NY22</accession>
<keyword evidence="3 8" id="KW-0963">Cytoplasm</keyword>
<feature type="binding site" evidence="8">
    <location>
        <position position="353"/>
    </location>
    <ligand>
        <name>hybrid [4Fe-2O-2S] cluster</name>
        <dbReference type="ChEBI" id="CHEBI:60519"/>
    </ligand>
</feature>
<dbReference type="Pfam" id="PF03063">
    <property type="entry name" value="Prismane"/>
    <property type="match status" value="1"/>
</dbReference>
<comment type="similarity">
    <text evidence="8">Belongs to the HCP family.</text>
</comment>
<dbReference type="Proteomes" id="UP000265643">
    <property type="component" value="Unassembled WGS sequence"/>
</dbReference>
<keyword evidence="11" id="KW-1185">Reference proteome</keyword>
<dbReference type="InterPro" id="IPR011254">
    <property type="entry name" value="Prismane-like_sf"/>
</dbReference>
<evidence type="ECO:0000256" key="9">
    <source>
        <dbReference type="SAM" id="Coils"/>
    </source>
</evidence>
<dbReference type="CDD" id="cd01914">
    <property type="entry name" value="HCP"/>
    <property type="match status" value="1"/>
</dbReference>
<dbReference type="RefSeq" id="WP_119297639.1">
    <property type="nucleotide sequence ID" value="NZ_BHGK01000001.1"/>
</dbReference>
<feature type="binding site" description="via persulfide group" evidence="8">
    <location>
        <position position="445"/>
    </location>
    <ligand>
        <name>hybrid [4Fe-2O-2S] cluster</name>
        <dbReference type="ChEBI" id="CHEBI:60519"/>
    </ligand>
</feature>
<feature type="binding site" evidence="8">
    <location>
        <position position="309"/>
    </location>
    <ligand>
        <name>hybrid [4Fe-2O-2S] cluster</name>
        <dbReference type="ChEBI" id="CHEBI:60519"/>
    </ligand>
</feature>
<feature type="binding site" evidence="8">
    <location>
        <position position="13"/>
    </location>
    <ligand>
        <name>[4Fe-4S] cluster</name>
        <dbReference type="ChEBI" id="CHEBI:49883"/>
    </ligand>
</feature>
<evidence type="ECO:0000256" key="1">
    <source>
        <dbReference type="ARBA" id="ARBA00004496"/>
    </source>
</evidence>
<dbReference type="InterPro" id="IPR010048">
    <property type="entry name" value="Hydroxylam_reduct"/>
</dbReference>
<feature type="modified residue" description="Cysteine persulfide" evidence="8">
    <location>
        <position position="445"/>
    </location>
</feature>
<dbReference type="Gene3D" id="3.40.50.2030">
    <property type="match status" value="2"/>
</dbReference>
<dbReference type="EC" id="1.7.99.1" evidence="8"/>
<dbReference type="PIRSF" id="PIRSF000076">
    <property type="entry name" value="HCP"/>
    <property type="match status" value="1"/>
</dbReference>
<feature type="binding site" evidence="8">
    <location>
        <position position="534"/>
    </location>
    <ligand>
        <name>hybrid [4Fe-2O-2S] cluster</name>
        <dbReference type="ChEBI" id="CHEBI:60519"/>
    </ligand>
</feature>
<sequence length="594" mass="66507">MSNHMDLGYEMFCYQCEQTANGKGCTKLGVCGKTPEIANLQDLLIFQLKGIGYLGKRVMDQGEPMDKKVIRFVEFVLFTTLTNVNFDAEVHVDLLKKSQKVKEELLRKIKQNKGQVQAQEKSVKEVWRDSNMAPDVESNLKSEENAMKTFPVYVTYVLPETKSEMLQSAGIAGIMYDKSLDPDIRSLRQTILYGLKGISAYGHQARELGYVSEQVDSFYLQALDALTDDNLTVEELIRMTMRTGETAVEVIKTLDEANTCIYGNPTPHKVNVQRRKGPFIIVSGHDLKDLEMLLKQTKGTGVNVYTHGEMLPSHGYDGLKKYPHLVGNFGGAWQDQQKEFDNLPGCILMTTNCLMRPRESYKDRIYSTNVVGWEGVKYIGKKENGEKDFRPIIEQALELGGFPEEEEPKEILVGFGHHTTLNVAGQIVEAVKQGKIRHFFLIGGCDGARPGRNYYTEFARLVPDDCVILTLACGKYRFNKLDFGEVAGLPRLLDIGQCNDAYSAVRIATALADAFETDVNGLPLSIILSWYEQKAVADLLALLSLGIKGIYLGPTLPAFLSPNVLQYLIDTFDLKLISNAKDDLKSCLRQNVNM</sequence>
<name>A0A391NY22_9FIRM</name>
<comment type="caution">
    <text evidence="10">The sequence shown here is derived from an EMBL/GenBank/DDBJ whole genome shotgun (WGS) entry which is preliminary data.</text>
</comment>
<dbReference type="FunFam" id="3.40.50.2030:FF:000001">
    <property type="entry name" value="Hydroxylamine reductase"/>
    <property type="match status" value="1"/>
</dbReference>
<dbReference type="Gene3D" id="1.20.1270.20">
    <property type="match status" value="2"/>
</dbReference>
<keyword evidence="5 8" id="KW-0560">Oxidoreductase</keyword>
<comment type="catalytic activity">
    <reaction evidence="8">
        <text>A + NH4(+) + H2O = hydroxylamine + AH2 + H(+)</text>
        <dbReference type="Rhea" id="RHEA:22052"/>
        <dbReference type="ChEBI" id="CHEBI:13193"/>
        <dbReference type="ChEBI" id="CHEBI:15377"/>
        <dbReference type="ChEBI" id="CHEBI:15378"/>
        <dbReference type="ChEBI" id="CHEBI:15429"/>
        <dbReference type="ChEBI" id="CHEBI:17499"/>
        <dbReference type="ChEBI" id="CHEBI:28938"/>
        <dbReference type="EC" id="1.7.99.1"/>
    </reaction>
</comment>
<dbReference type="GO" id="GO:0050418">
    <property type="term" value="F:hydroxylamine reductase activity"/>
    <property type="evidence" value="ECO:0007669"/>
    <property type="project" value="UniProtKB-UniRule"/>
</dbReference>
<feature type="binding site" evidence="8">
    <location>
        <position position="31"/>
    </location>
    <ligand>
        <name>[4Fe-4S] cluster</name>
        <dbReference type="ChEBI" id="CHEBI:49883"/>
    </ligand>
</feature>
<proteinExistence type="inferred from homology"/>
<dbReference type="PANTHER" id="PTHR30109:SF0">
    <property type="entry name" value="HYDROXYLAMINE REDUCTASE"/>
    <property type="match status" value="1"/>
</dbReference>
<evidence type="ECO:0000256" key="5">
    <source>
        <dbReference type="ARBA" id="ARBA00023002"/>
    </source>
</evidence>
<keyword evidence="9" id="KW-0175">Coiled coil</keyword>
<evidence type="ECO:0000256" key="4">
    <source>
        <dbReference type="ARBA" id="ARBA00022723"/>
    </source>
</evidence>
<evidence type="ECO:0000313" key="11">
    <source>
        <dbReference type="Proteomes" id="UP000265643"/>
    </source>
</evidence>
<evidence type="ECO:0000256" key="2">
    <source>
        <dbReference type="ARBA" id="ARBA00022485"/>
    </source>
</evidence>
<feature type="binding site" evidence="8">
    <location>
        <position position="25"/>
    </location>
    <ligand>
        <name>[4Fe-4S] cluster</name>
        <dbReference type="ChEBI" id="CHEBI:49883"/>
    </ligand>
</feature>
<comment type="cofactor">
    <cofactor evidence="8">
        <name>hybrid [4Fe-2O-2S] cluster</name>
        <dbReference type="ChEBI" id="CHEBI:60519"/>
    </cofactor>
    <text evidence="8">Binds 1 hybrid [4Fe-2O-2S] cluster.</text>
</comment>
<dbReference type="GO" id="GO:0004601">
    <property type="term" value="F:peroxidase activity"/>
    <property type="evidence" value="ECO:0007669"/>
    <property type="project" value="TreeGrafter"/>
</dbReference>
<organism evidence="10 11">
    <name type="scientific">Mediterraneibacter butyricigenes</name>
    <dbReference type="NCBI Taxonomy" id="2316025"/>
    <lineage>
        <taxon>Bacteria</taxon>
        <taxon>Bacillati</taxon>
        <taxon>Bacillota</taxon>
        <taxon>Clostridia</taxon>
        <taxon>Lachnospirales</taxon>
        <taxon>Lachnospiraceae</taxon>
        <taxon>Mediterraneibacter</taxon>
    </lineage>
</organism>
<dbReference type="EMBL" id="BHGK01000001">
    <property type="protein sequence ID" value="GCA66374.1"/>
    <property type="molecule type" value="Genomic_DNA"/>
</dbReference>
<evidence type="ECO:0000313" key="10">
    <source>
        <dbReference type="EMBL" id="GCA66374.1"/>
    </source>
</evidence>
<dbReference type="GO" id="GO:0046872">
    <property type="term" value="F:metal ion binding"/>
    <property type="evidence" value="ECO:0007669"/>
    <property type="project" value="UniProtKB-KW"/>
</dbReference>
<dbReference type="NCBIfam" id="TIGR01703">
    <property type="entry name" value="hybrid_clust"/>
    <property type="match status" value="1"/>
</dbReference>
<evidence type="ECO:0000256" key="8">
    <source>
        <dbReference type="HAMAP-Rule" id="MF_00069"/>
    </source>
</evidence>
<protein>
    <recommendedName>
        <fullName evidence="8">Hydroxylamine reductase</fullName>
        <ecNumber evidence="8">1.7.99.1</ecNumber>
    </recommendedName>
    <alternativeName>
        <fullName evidence="8">Hybrid-cluster protein</fullName>
        <shortName evidence="8">HCP</shortName>
    </alternativeName>
    <alternativeName>
        <fullName evidence="8">Prismane protein</fullName>
    </alternativeName>
</protein>
<dbReference type="InterPro" id="IPR016100">
    <property type="entry name" value="Prismane_a-bundle"/>
</dbReference>
<dbReference type="PANTHER" id="PTHR30109">
    <property type="entry name" value="HYDROXYLAMINE REDUCTASE"/>
    <property type="match status" value="1"/>
</dbReference>
<feature type="binding site" evidence="8">
    <location>
        <position position="473"/>
    </location>
    <ligand>
        <name>hybrid [4Fe-2O-2S] cluster</name>
        <dbReference type="ChEBI" id="CHEBI:60519"/>
    </ligand>
</feature>
<dbReference type="NCBIfam" id="NF003658">
    <property type="entry name" value="PRK05290.1"/>
    <property type="match status" value="1"/>
</dbReference>
<dbReference type="GO" id="GO:0042542">
    <property type="term" value="P:response to hydrogen peroxide"/>
    <property type="evidence" value="ECO:0007669"/>
    <property type="project" value="TreeGrafter"/>
</dbReference>
<comment type="function">
    <text evidence="8">Catalyzes the reduction of hydroxylamine to form NH(3) and H(2)O.</text>
</comment>
<gene>
    <name evidence="8 10" type="primary">hcp</name>
    <name evidence="10" type="ORF">KGMB01110_08100</name>
</gene>
<dbReference type="FunFam" id="3.40.50.2030:FF:000002">
    <property type="entry name" value="Hydroxylamine reductase"/>
    <property type="match status" value="1"/>
</dbReference>
<keyword evidence="7 8" id="KW-0411">Iron-sulfur</keyword>
<dbReference type="GO" id="GO:0005737">
    <property type="term" value="C:cytoplasm"/>
    <property type="evidence" value="ECO:0007669"/>
    <property type="project" value="UniProtKB-SubCell"/>
</dbReference>